<dbReference type="InterPro" id="IPR032675">
    <property type="entry name" value="LRR_dom_sf"/>
</dbReference>
<dbReference type="Gene3D" id="3.80.10.10">
    <property type="entry name" value="Ribonuclease Inhibitor"/>
    <property type="match status" value="1"/>
</dbReference>
<gene>
    <name evidence="2" type="ORF">EJB05_44871</name>
</gene>
<organism evidence="2 3">
    <name type="scientific">Eragrostis curvula</name>
    <name type="common">weeping love grass</name>
    <dbReference type="NCBI Taxonomy" id="38414"/>
    <lineage>
        <taxon>Eukaryota</taxon>
        <taxon>Viridiplantae</taxon>
        <taxon>Streptophyta</taxon>
        <taxon>Embryophyta</taxon>
        <taxon>Tracheophyta</taxon>
        <taxon>Spermatophyta</taxon>
        <taxon>Magnoliopsida</taxon>
        <taxon>Liliopsida</taxon>
        <taxon>Poales</taxon>
        <taxon>Poaceae</taxon>
        <taxon>PACMAD clade</taxon>
        <taxon>Chloridoideae</taxon>
        <taxon>Eragrostideae</taxon>
        <taxon>Eragrostidinae</taxon>
        <taxon>Eragrostis</taxon>
    </lineage>
</organism>
<dbReference type="Pfam" id="PF24758">
    <property type="entry name" value="LRR_At5g56370"/>
    <property type="match status" value="1"/>
</dbReference>
<dbReference type="Pfam" id="PF00646">
    <property type="entry name" value="F-box"/>
    <property type="match status" value="1"/>
</dbReference>
<dbReference type="InterPro" id="IPR053781">
    <property type="entry name" value="F-box_AtFBL13-like"/>
</dbReference>
<proteinExistence type="predicted"/>
<dbReference type="SUPFAM" id="SSF52047">
    <property type="entry name" value="RNI-like"/>
    <property type="match status" value="1"/>
</dbReference>
<sequence length="514" mass="57170">MDLSRWRVESIRTIRPLDSQDEATSTALMFAYEALPPPPVTLDAPLAAAAAAVAPDDGVDRISSLPDQILRNIVSRLPAKDAVRTGALATRWRGLWRSVPLVFVDAHLIPGCKENLFWRPGIEDSFGVSNAVSDVLAAHPGPFRCVRITCNYFDMNREDIKQWLQLVADKGVQELAFINRPWPLDLPLPAALFSCTSLTRLDIGSWKFPDTAALPRAAAFPHLREVVLSLITMKDRDLAFLLDRSPVLESLAIIASQADVRLCLISRSLRRLQLIQCSLGDIVVADAPCLEGLFLVDTRAPRTGGKKCSRIKIGKAPKLRMFGCVQLEQYELEIGNTIIEAGTKVGSSTIVPSIQVLALPAQLEVRNKVKTVSTLLKCFPNVETLHIYSTRVNGRTGNVKFKFWQDACPIECVESHVKKFVIHEFQGKRSELAFIRFIAERAQALEEMVIGWRMDDFSSENDIGAILKPLFTWKWTNKNVKLSVAMPRGPTAWSVRGVTDGSFDDPFDFATARH</sequence>
<dbReference type="Proteomes" id="UP000324897">
    <property type="component" value="Chromosome 3"/>
</dbReference>
<feature type="non-terminal residue" evidence="2">
    <location>
        <position position="1"/>
    </location>
</feature>
<name>A0A5J9TIP4_9POAL</name>
<protein>
    <recommendedName>
        <fullName evidence="1">F-box domain-containing protein</fullName>
    </recommendedName>
</protein>
<dbReference type="Pfam" id="PF08387">
    <property type="entry name" value="FBD"/>
    <property type="match status" value="1"/>
</dbReference>
<dbReference type="AlphaFoldDB" id="A0A5J9TIP4"/>
<dbReference type="Gramene" id="TVU11296">
    <property type="protein sequence ID" value="TVU11296"/>
    <property type="gene ID" value="EJB05_44871"/>
</dbReference>
<dbReference type="InterPro" id="IPR055411">
    <property type="entry name" value="LRR_FXL15/At3g58940/PEG3-like"/>
</dbReference>
<dbReference type="PANTHER" id="PTHR32141:SF181">
    <property type="entry name" value="F-BOX DOMAIN-CONTAINING PROTEIN"/>
    <property type="match status" value="1"/>
</dbReference>
<dbReference type="InterPro" id="IPR055302">
    <property type="entry name" value="F-box_dom-containing"/>
</dbReference>
<reference evidence="2 3" key="1">
    <citation type="journal article" date="2019" name="Sci. Rep.">
        <title>A high-quality genome of Eragrostis curvula grass provides insights into Poaceae evolution and supports new strategies to enhance forage quality.</title>
        <authorList>
            <person name="Carballo J."/>
            <person name="Santos B.A.C.M."/>
            <person name="Zappacosta D."/>
            <person name="Garbus I."/>
            <person name="Selva J.P."/>
            <person name="Gallo C.A."/>
            <person name="Diaz A."/>
            <person name="Albertini E."/>
            <person name="Caccamo M."/>
            <person name="Echenique V."/>
        </authorList>
    </citation>
    <scope>NUCLEOTIDE SEQUENCE [LARGE SCALE GENOMIC DNA]</scope>
    <source>
        <strain evidence="3">cv. Victoria</strain>
        <tissue evidence="2">Leaf</tissue>
    </source>
</reference>
<evidence type="ECO:0000313" key="2">
    <source>
        <dbReference type="EMBL" id="TVU11296.1"/>
    </source>
</evidence>
<dbReference type="CDD" id="cd22160">
    <property type="entry name" value="F-box_AtFBL13-like"/>
    <property type="match status" value="1"/>
</dbReference>
<dbReference type="InterPro" id="IPR036047">
    <property type="entry name" value="F-box-like_dom_sf"/>
</dbReference>
<dbReference type="EMBL" id="RWGY01000039">
    <property type="protein sequence ID" value="TVU11296.1"/>
    <property type="molecule type" value="Genomic_DNA"/>
</dbReference>
<evidence type="ECO:0000259" key="1">
    <source>
        <dbReference type="PROSITE" id="PS50181"/>
    </source>
</evidence>
<dbReference type="InterPro" id="IPR001810">
    <property type="entry name" value="F-box_dom"/>
</dbReference>
<dbReference type="PANTHER" id="PTHR32141">
    <property type="match status" value="1"/>
</dbReference>
<feature type="domain" description="F-box" evidence="1">
    <location>
        <begin position="59"/>
        <end position="106"/>
    </location>
</feature>
<comment type="caution">
    <text evidence="2">The sequence shown here is derived from an EMBL/GenBank/DDBJ whole genome shotgun (WGS) entry which is preliminary data.</text>
</comment>
<keyword evidence="3" id="KW-1185">Reference proteome</keyword>
<dbReference type="SUPFAM" id="SSF81383">
    <property type="entry name" value="F-box domain"/>
    <property type="match status" value="1"/>
</dbReference>
<dbReference type="PROSITE" id="PS50181">
    <property type="entry name" value="FBOX"/>
    <property type="match status" value="1"/>
</dbReference>
<evidence type="ECO:0000313" key="3">
    <source>
        <dbReference type="Proteomes" id="UP000324897"/>
    </source>
</evidence>
<accession>A0A5J9TIP4</accession>
<dbReference type="OrthoDB" id="670520at2759"/>
<dbReference type="InterPro" id="IPR006566">
    <property type="entry name" value="FBD"/>
</dbReference>